<sequence>MLPPDRLVQAGISELPCIGDGRQSGTSASPSILNASPEATVGGGLAFLKTGDRVRIDLNTCTVNVLISDRELAQRKKDWKQTRPDPPNALAGNLSPKCGATRRWRVSGIGSQIPECTRQHPASFALNLCLVIFPTPEEYTVLVLSLKVGVLCVVISLPFAVLLGWVLARKNFRGKLILDGLCHLPLVLPPVVVGYLLLLLLGRRGFLGQILSDWFGLQIAFTWRGAVLAAAVVGFPLMLRAVRLAIESVDPRLERAEIYAHIAAAPQAESLVTSRSGLIRVGGPYPKVGGLIVRLCAGRAGRVRMVFENILCVISPLPQHKPSRRISPSYTAGHKCQGLAAGANGHVRTQRETEY</sequence>
<dbReference type="GO" id="GO:0055085">
    <property type="term" value="P:transmembrane transport"/>
    <property type="evidence" value="ECO:0007669"/>
    <property type="project" value="InterPro"/>
</dbReference>
<dbReference type="SUPFAM" id="SSF161098">
    <property type="entry name" value="MetI-like"/>
    <property type="match status" value="1"/>
</dbReference>
<accession>A0AA35R3P8</accession>
<name>A0AA35R3P8_GEOBA</name>
<evidence type="ECO:0000256" key="4">
    <source>
        <dbReference type="ARBA" id="ARBA00022692"/>
    </source>
</evidence>
<comment type="subcellular location">
    <subcellularLocation>
        <location evidence="1">Cell membrane</location>
        <topology evidence="1">Multi-pass membrane protein</topology>
    </subcellularLocation>
</comment>
<keyword evidence="10" id="KW-1185">Reference proteome</keyword>
<dbReference type="SUPFAM" id="SSF52016">
    <property type="entry name" value="LeuD/IlvD-like"/>
    <property type="match status" value="1"/>
</dbReference>
<evidence type="ECO:0000313" key="10">
    <source>
        <dbReference type="Proteomes" id="UP001174909"/>
    </source>
</evidence>
<keyword evidence="3" id="KW-1003">Cell membrane</keyword>
<dbReference type="EMBL" id="CASHTH010000502">
    <property type="protein sequence ID" value="CAI8003055.1"/>
    <property type="molecule type" value="Genomic_DNA"/>
</dbReference>
<feature type="domain" description="ABC transmembrane type-1" evidence="8">
    <location>
        <begin position="142"/>
        <end position="355"/>
    </location>
</feature>
<keyword evidence="5 7" id="KW-1133">Transmembrane helix</keyword>
<keyword evidence="6 7" id="KW-0472">Membrane</keyword>
<dbReference type="AlphaFoldDB" id="A0AA35R3P8"/>
<reference evidence="9" key="1">
    <citation type="submission" date="2023-03" db="EMBL/GenBank/DDBJ databases">
        <authorList>
            <person name="Steffen K."/>
            <person name="Cardenas P."/>
        </authorList>
    </citation>
    <scope>NUCLEOTIDE SEQUENCE</scope>
</reference>
<evidence type="ECO:0000256" key="1">
    <source>
        <dbReference type="ARBA" id="ARBA00004651"/>
    </source>
</evidence>
<evidence type="ECO:0000256" key="6">
    <source>
        <dbReference type="ARBA" id="ARBA00023136"/>
    </source>
</evidence>
<dbReference type="Proteomes" id="UP001174909">
    <property type="component" value="Unassembled WGS sequence"/>
</dbReference>
<dbReference type="PROSITE" id="PS50928">
    <property type="entry name" value="ABC_TM1"/>
    <property type="match status" value="1"/>
</dbReference>
<dbReference type="Gene3D" id="3.50.30.80">
    <property type="entry name" value="IlvD/EDD C-terminal domain-like"/>
    <property type="match status" value="1"/>
</dbReference>
<dbReference type="PANTHER" id="PTHR30183">
    <property type="entry name" value="MOLYBDENUM TRANSPORT SYSTEM PERMEASE PROTEIN MODB"/>
    <property type="match status" value="1"/>
</dbReference>
<dbReference type="InterPro" id="IPR056740">
    <property type="entry name" value="ILV_EDD_C"/>
</dbReference>
<dbReference type="GO" id="GO:0005886">
    <property type="term" value="C:plasma membrane"/>
    <property type="evidence" value="ECO:0007669"/>
    <property type="project" value="UniProtKB-SubCell"/>
</dbReference>
<dbReference type="Pfam" id="PF24877">
    <property type="entry name" value="ILV_EDD_C"/>
    <property type="match status" value="1"/>
</dbReference>
<proteinExistence type="predicted"/>
<keyword evidence="4 7" id="KW-0812">Transmembrane</keyword>
<dbReference type="Gene3D" id="1.10.3720.10">
    <property type="entry name" value="MetI-like"/>
    <property type="match status" value="1"/>
</dbReference>
<dbReference type="CDD" id="cd06261">
    <property type="entry name" value="TM_PBP2"/>
    <property type="match status" value="1"/>
</dbReference>
<gene>
    <name evidence="9" type="ORF">GBAR_LOCUS3536</name>
</gene>
<feature type="transmembrane region" description="Helical" evidence="7">
    <location>
        <begin position="180"/>
        <end position="201"/>
    </location>
</feature>
<evidence type="ECO:0000256" key="5">
    <source>
        <dbReference type="ARBA" id="ARBA00022989"/>
    </source>
</evidence>
<dbReference type="PANTHER" id="PTHR30183:SF3">
    <property type="entry name" value="MOLYBDENUM TRANSPORT SYSTEM PERMEASE PROTEIN MODB"/>
    <property type="match status" value="1"/>
</dbReference>
<evidence type="ECO:0000256" key="3">
    <source>
        <dbReference type="ARBA" id="ARBA00022475"/>
    </source>
</evidence>
<keyword evidence="2" id="KW-0813">Transport</keyword>
<dbReference type="Pfam" id="PF00528">
    <property type="entry name" value="BPD_transp_1"/>
    <property type="match status" value="1"/>
</dbReference>
<dbReference type="InterPro" id="IPR000515">
    <property type="entry name" value="MetI-like"/>
</dbReference>
<evidence type="ECO:0000256" key="2">
    <source>
        <dbReference type="ARBA" id="ARBA00022448"/>
    </source>
</evidence>
<feature type="transmembrane region" description="Helical" evidence="7">
    <location>
        <begin position="139"/>
        <end position="168"/>
    </location>
</feature>
<protein>
    <submittedName>
        <fullName evidence="9">Molybdenum transport system permease protein ModB</fullName>
    </submittedName>
</protein>
<dbReference type="InterPro" id="IPR035906">
    <property type="entry name" value="MetI-like_sf"/>
</dbReference>
<evidence type="ECO:0000313" key="9">
    <source>
        <dbReference type="EMBL" id="CAI8003055.1"/>
    </source>
</evidence>
<dbReference type="InterPro" id="IPR042096">
    <property type="entry name" value="Dihydro-acid_dehy_C"/>
</dbReference>
<evidence type="ECO:0000256" key="7">
    <source>
        <dbReference type="SAM" id="Phobius"/>
    </source>
</evidence>
<comment type="caution">
    <text evidence="9">The sequence shown here is derived from an EMBL/GenBank/DDBJ whole genome shotgun (WGS) entry which is preliminary data.</text>
</comment>
<feature type="transmembrane region" description="Helical" evidence="7">
    <location>
        <begin position="221"/>
        <end position="242"/>
    </location>
</feature>
<organism evidence="9 10">
    <name type="scientific">Geodia barretti</name>
    <name type="common">Barrett's horny sponge</name>
    <dbReference type="NCBI Taxonomy" id="519541"/>
    <lineage>
        <taxon>Eukaryota</taxon>
        <taxon>Metazoa</taxon>
        <taxon>Porifera</taxon>
        <taxon>Demospongiae</taxon>
        <taxon>Heteroscleromorpha</taxon>
        <taxon>Tetractinellida</taxon>
        <taxon>Astrophorina</taxon>
        <taxon>Geodiidae</taxon>
        <taxon>Geodia</taxon>
    </lineage>
</organism>
<evidence type="ECO:0000259" key="8">
    <source>
        <dbReference type="PROSITE" id="PS50928"/>
    </source>
</evidence>